<gene>
    <name evidence="3" type="ORF">DES41_104474</name>
</gene>
<sequence>MSAVLQARVQVTRDIVYGHARVDCADGRPGRLRALRLDRYAPADDGGGAPRPVAVLAFGGAFHRGSKEDDAFETPEARNTSVADYCRLLAGQGMVACSIDYRLVQEDPDPGSTCAVAEPASIPRSRVDVVRELLGLPPATDAMLWRGIEAASDDMAMAARHVLAQASDWNIDPRRLVLGGFSAGARTALNAAFAEGVPAAAVVALSGYMDAHDQLRHLAARRGVPAPAVLLVSAEHDLDYIAAHTPAMAQGFRAQGVVCERVLVPGAGHFYPADALAQREDGATTTVQASLLAFLRRHGLLPA</sequence>
<organism evidence="3 4">
    <name type="scientific">Pseudorhodoferax soli</name>
    <dbReference type="NCBI Taxonomy" id="545864"/>
    <lineage>
        <taxon>Bacteria</taxon>
        <taxon>Pseudomonadati</taxon>
        <taxon>Pseudomonadota</taxon>
        <taxon>Betaproteobacteria</taxon>
        <taxon>Burkholderiales</taxon>
        <taxon>Comamonadaceae</taxon>
    </lineage>
</organism>
<dbReference type="GO" id="GO:0016787">
    <property type="term" value="F:hydrolase activity"/>
    <property type="evidence" value="ECO:0007669"/>
    <property type="project" value="UniProtKB-KW"/>
</dbReference>
<evidence type="ECO:0000259" key="2">
    <source>
        <dbReference type="Pfam" id="PF02230"/>
    </source>
</evidence>
<reference evidence="3 4" key="1">
    <citation type="submission" date="2018-07" db="EMBL/GenBank/DDBJ databases">
        <title>Genomic Encyclopedia of Type Strains, Phase IV (KMG-IV): sequencing the most valuable type-strain genomes for metagenomic binning, comparative biology and taxonomic classification.</title>
        <authorList>
            <person name="Goeker M."/>
        </authorList>
    </citation>
    <scope>NUCLEOTIDE SEQUENCE [LARGE SCALE GENOMIC DNA]</scope>
    <source>
        <strain evidence="3 4">DSM 21634</strain>
    </source>
</reference>
<evidence type="ECO:0000256" key="1">
    <source>
        <dbReference type="ARBA" id="ARBA00022801"/>
    </source>
</evidence>
<dbReference type="Proteomes" id="UP000252884">
    <property type="component" value="Unassembled WGS sequence"/>
</dbReference>
<dbReference type="AlphaFoldDB" id="A0A368Y073"/>
<dbReference type="Pfam" id="PF02230">
    <property type="entry name" value="Abhydrolase_2"/>
    <property type="match status" value="1"/>
</dbReference>
<proteinExistence type="predicted"/>
<dbReference type="PANTHER" id="PTHR48081">
    <property type="entry name" value="AB HYDROLASE SUPERFAMILY PROTEIN C4A8.06C"/>
    <property type="match status" value="1"/>
</dbReference>
<dbReference type="PANTHER" id="PTHR48081:SF8">
    <property type="entry name" value="ALPHA_BETA HYDROLASE FOLD-3 DOMAIN-CONTAINING PROTEIN-RELATED"/>
    <property type="match status" value="1"/>
</dbReference>
<keyword evidence="1 3" id="KW-0378">Hydrolase</keyword>
<comment type="caution">
    <text evidence="3">The sequence shown here is derived from an EMBL/GenBank/DDBJ whole genome shotgun (WGS) entry which is preliminary data.</text>
</comment>
<dbReference type="EMBL" id="QPJK01000004">
    <property type="protein sequence ID" value="RCW71654.1"/>
    <property type="molecule type" value="Genomic_DNA"/>
</dbReference>
<evidence type="ECO:0000313" key="4">
    <source>
        <dbReference type="Proteomes" id="UP000252884"/>
    </source>
</evidence>
<dbReference type="RefSeq" id="WP_114468852.1">
    <property type="nucleotide sequence ID" value="NZ_QPJK01000004.1"/>
</dbReference>
<keyword evidence="4" id="KW-1185">Reference proteome</keyword>
<evidence type="ECO:0000313" key="3">
    <source>
        <dbReference type="EMBL" id="RCW71654.1"/>
    </source>
</evidence>
<dbReference type="OrthoDB" id="9771666at2"/>
<name>A0A368Y073_9BURK</name>
<dbReference type="InterPro" id="IPR003140">
    <property type="entry name" value="PLipase/COase/thioEstase"/>
</dbReference>
<protein>
    <submittedName>
        <fullName evidence="3">Dienelactone hydrolase family protein</fullName>
    </submittedName>
</protein>
<dbReference type="SUPFAM" id="SSF53474">
    <property type="entry name" value="alpha/beta-Hydrolases"/>
    <property type="match status" value="1"/>
</dbReference>
<dbReference type="InterPro" id="IPR050300">
    <property type="entry name" value="GDXG_lipolytic_enzyme"/>
</dbReference>
<accession>A0A368Y073</accession>
<dbReference type="InterPro" id="IPR029058">
    <property type="entry name" value="AB_hydrolase_fold"/>
</dbReference>
<dbReference type="Gene3D" id="3.40.50.1820">
    <property type="entry name" value="alpha/beta hydrolase"/>
    <property type="match status" value="1"/>
</dbReference>
<feature type="domain" description="Phospholipase/carboxylesterase/thioesterase" evidence="2">
    <location>
        <begin position="164"/>
        <end position="219"/>
    </location>
</feature>